<proteinExistence type="predicted"/>
<reference evidence="1" key="1">
    <citation type="submission" date="2022-03" db="EMBL/GenBank/DDBJ databases">
        <authorList>
            <person name="Sayadi A."/>
        </authorList>
    </citation>
    <scope>NUCLEOTIDE SEQUENCE</scope>
</reference>
<organism evidence="1 2">
    <name type="scientific">Acanthoscelides obtectus</name>
    <name type="common">Bean weevil</name>
    <name type="synonym">Bruchus obtectus</name>
    <dbReference type="NCBI Taxonomy" id="200917"/>
    <lineage>
        <taxon>Eukaryota</taxon>
        <taxon>Metazoa</taxon>
        <taxon>Ecdysozoa</taxon>
        <taxon>Arthropoda</taxon>
        <taxon>Hexapoda</taxon>
        <taxon>Insecta</taxon>
        <taxon>Pterygota</taxon>
        <taxon>Neoptera</taxon>
        <taxon>Endopterygota</taxon>
        <taxon>Coleoptera</taxon>
        <taxon>Polyphaga</taxon>
        <taxon>Cucujiformia</taxon>
        <taxon>Chrysomeloidea</taxon>
        <taxon>Chrysomelidae</taxon>
        <taxon>Bruchinae</taxon>
        <taxon>Bruchini</taxon>
        <taxon>Acanthoscelides</taxon>
    </lineage>
</organism>
<protein>
    <submittedName>
        <fullName evidence="1">Uncharacterized protein</fullName>
    </submittedName>
</protein>
<dbReference type="Proteomes" id="UP001152888">
    <property type="component" value="Unassembled WGS sequence"/>
</dbReference>
<evidence type="ECO:0000313" key="1">
    <source>
        <dbReference type="EMBL" id="CAH1953436.1"/>
    </source>
</evidence>
<sequence>MLTKQAPTEIQRNNADLWNNATKTRTGDTYIHLLFMGFILFRRIEFSVIR</sequence>
<comment type="caution">
    <text evidence="1">The sequence shown here is derived from an EMBL/GenBank/DDBJ whole genome shotgun (WGS) entry which is preliminary data.</text>
</comment>
<gene>
    <name evidence="1" type="ORF">ACAOBT_LOCUS32</name>
</gene>
<evidence type="ECO:0000313" key="2">
    <source>
        <dbReference type="Proteomes" id="UP001152888"/>
    </source>
</evidence>
<dbReference type="EMBL" id="CAKOFQ010006651">
    <property type="protein sequence ID" value="CAH1953436.1"/>
    <property type="molecule type" value="Genomic_DNA"/>
</dbReference>
<name>A0A9P0JFN2_ACAOB</name>
<keyword evidence="2" id="KW-1185">Reference proteome</keyword>
<dbReference type="AlphaFoldDB" id="A0A9P0JFN2"/>
<accession>A0A9P0JFN2</accession>